<evidence type="ECO:0000256" key="4">
    <source>
        <dbReference type="ARBA" id="ARBA00022645"/>
    </source>
</evidence>
<evidence type="ECO:0000256" key="7">
    <source>
        <dbReference type="ARBA" id="ARBA00023251"/>
    </source>
</evidence>
<dbReference type="EMBL" id="FNJI01000033">
    <property type="protein sequence ID" value="SDP66593.1"/>
    <property type="molecule type" value="Genomic_DNA"/>
</dbReference>
<dbReference type="GO" id="GO:0008800">
    <property type="term" value="F:beta-lactamase activity"/>
    <property type="evidence" value="ECO:0007669"/>
    <property type="project" value="UniProtKB-EC"/>
</dbReference>
<keyword evidence="11" id="KW-1185">Reference proteome</keyword>
<keyword evidence="5" id="KW-0732">Signal</keyword>
<protein>
    <recommendedName>
        <fullName evidence="3">beta-lactamase</fullName>
        <ecNumber evidence="3">3.5.2.6</ecNumber>
    </recommendedName>
</protein>
<dbReference type="GO" id="GO:0008658">
    <property type="term" value="F:penicillin binding"/>
    <property type="evidence" value="ECO:0007669"/>
    <property type="project" value="InterPro"/>
</dbReference>
<evidence type="ECO:0000259" key="9">
    <source>
        <dbReference type="PROSITE" id="PS51178"/>
    </source>
</evidence>
<dbReference type="STRING" id="91360.SAMN05660330_03600"/>
<dbReference type="GO" id="GO:0051301">
    <property type="term" value="P:cell division"/>
    <property type="evidence" value="ECO:0007669"/>
    <property type="project" value="UniProtKB-KW"/>
</dbReference>
<evidence type="ECO:0000256" key="3">
    <source>
        <dbReference type="ARBA" id="ARBA00012865"/>
    </source>
</evidence>
<dbReference type="GO" id="GO:0046677">
    <property type="term" value="P:response to antibiotic"/>
    <property type="evidence" value="ECO:0007669"/>
    <property type="project" value="UniProtKB-KW"/>
</dbReference>
<dbReference type="SUPFAM" id="SSF54184">
    <property type="entry name" value="Penicillin-binding protein 2x (pbp-2x), c-terminal domain"/>
    <property type="match status" value="1"/>
</dbReference>
<keyword evidence="10" id="KW-0131">Cell cycle</keyword>
<comment type="catalytic activity">
    <reaction evidence="1">
        <text>a beta-lactam + H2O = a substituted beta-amino acid</text>
        <dbReference type="Rhea" id="RHEA:20401"/>
        <dbReference type="ChEBI" id="CHEBI:15377"/>
        <dbReference type="ChEBI" id="CHEBI:35627"/>
        <dbReference type="ChEBI" id="CHEBI:140347"/>
        <dbReference type="EC" id="3.5.2.6"/>
    </reaction>
</comment>
<gene>
    <name evidence="10" type="ORF">SAMN05660330_03600</name>
</gene>
<dbReference type="Gene3D" id="3.90.1310.10">
    <property type="entry name" value="Penicillin-binding protein 2a (Domain 2)"/>
    <property type="match status" value="1"/>
</dbReference>
<keyword evidence="10" id="KW-0132">Cell division</keyword>
<dbReference type="InterPro" id="IPR050515">
    <property type="entry name" value="Beta-lactam/transpept"/>
</dbReference>
<evidence type="ECO:0000256" key="6">
    <source>
        <dbReference type="ARBA" id="ARBA00022801"/>
    </source>
</evidence>
<evidence type="ECO:0000313" key="10">
    <source>
        <dbReference type="EMBL" id="SDP66593.1"/>
    </source>
</evidence>
<name>A0A1H0UKH3_9BACT</name>
<dbReference type="CDD" id="cd06575">
    <property type="entry name" value="PASTA_Pbp2x-like_2"/>
    <property type="match status" value="1"/>
</dbReference>
<dbReference type="InterPro" id="IPR036138">
    <property type="entry name" value="PBP_dimer_sf"/>
</dbReference>
<evidence type="ECO:0000256" key="2">
    <source>
        <dbReference type="ARBA" id="ARBA00007898"/>
    </source>
</evidence>
<evidence type="ECO:0000256" key="8">
    <source>
        <dbReference type="SAM" id="MobiDB-lite"/>
    </source>
</evidence>
<dbReference type="RefSeq" id="WP_092225361.1">
    <property type="nucleotide sequence ID" value="NZ_FNJI01000033.1"/>
</dbReference>
<dbReference type="GO" id="GO:0004180">
    <property type="term" value="F:carboxypeptidase activity"/>
    <property type="evidence" value="ECO:0007669"/>
    <property type="project" value="UniProtKB-KW"/>
</dbReference>
<dbReference type="AlphaFoldDB" id="A0A1H0UKH3"/>
<dbReference type="PANTHER" id="PTHR30627">
    <property type="entry name" value="PEPTIDOGLYCAN D,D-TRANSPEPTIDASE"/>
    <property type="match status" value="1"/>
</dbReference>
<dbReference type="GO" id="GO:0071555">
    <property type="term" value="P:cell wall organization"/>
    <property type="evidence" value="ECO:0007669"/>
    <property type="project" value="TreeGrafter"/>
</dbReference>
<evidence type="ECO:0000313" key="11">
    <source>
        <dbReference type="Proteomes" id="UP000199073"/>
    </source>
</evidence>
<dbReference type="SUPFAM" id="SSF56519">
    <property type="entry name" value="Penicillin binding protein dimerisation domain"/>
    <property type="match status" value="1"/>
</dbReference>
<feature type="region of interest" description="Disordered" evidence="8">
    <location>
        <begin position="527"/>
        <end position="557"/>
    </location>
</feature>
<dbReference type="Pfam" id="PF03717">
    <property type="entry name" value="PBP_dimer"/>
    <property type="match status" value="1"/>
</dbReference>
<dbReference type="GO" id="GO:0005886">
    <property type="term" value="C:plasma membrane"/>
    <property type="evidence" value="ECO:0007669"/>
    <property type="project" value="TreeGrafter"/>
</dbReference>
<keyword evidence="7" id="KW-0046">Antibiotic resistance</keyword>
<dbReference type="SMART" id="SM00740">
    <property type="entry name" value="PASTA"/>
    <property type="match status" value="1"/>
</dbReference>
<dbReference type="PROSITE" id="PS51178">
    <property type="entry name" value="PASTA"/>
    <property type="match status" value="1"/>
</dbReference>
<evidence type="ECO:0000256" key="5">
    <source>
        <dbReference type="ARBA" id="ARBA00022729"/>
    </source>
</evidence>
<dbReference type="InterPro" id="IPR005311">
    <property type="entry name" value="PBP_dimer"/>
</dbReference>
<feature type="compositionally biased region" description="Basic and acidic residues" evidence="8">
    <location>
        <begin position="541"/>
        <end position="556"/>
    </location>
</feature>
<sequence length="632" mass="70289">MTKQSLLRIRKNKKGRRGVLCLGLLAVLVVVMYSLISRYHVAGYLLRYINKPENGGSSGILERGTIYDRNLKQLAVTLDRVAVFVRTREVESISDTAISLASILSLDANKLIDQLESGVLRFWVAEDISEEQEIEIRKLNLPGVHFQQEGKRYYPNDLSAAHVVGYVADGTGLSGVEYYYDRLLASRKLKAHQAGKVVSTSQNLVLTVNLKIQRLLDEIARDIAAADSGAKVSAYLVEGETGELIGGSQFPGFDPNNFTKYTRAELENLFFTELYLPDAFRLFLKDCAVLFGEADSGRKVLAWSLSPSPESLGIYLRFWDLLRLGERTATDFYRQDESPGESDPGVAQKLPLVSDDVDFALIPEMTTPFRLLTAYSAILEGGLERTPHAVKYILDTKTGEEIDLGRQGAGNFLFDPRLADSTREMKQLFKSRVDSSHSSALYLRDRVVVAETTDLKGKYEVVTDDVTFVAIPAGEKDLYLLVVCRYTPEYPLPEGKGPIPVEEVIDRKVGRIAILHQVAQTVADVVEPEPGEQGNYQGQKVEGEDKRQGTVSDKDLLPAPLAMPDLKGLSLRKSLRMLQGADVEIKIKGTGRVVDQEPPPGTSLEKIKTCRLILEQSSKMRLDKMRKTRQGQ</sequence>
<evidence type="ECO:0000256" key="1">
    <source>
        <dbReference type="ARBA" id="ARBA00001526"/>
    </source>
</evidence>
<dbReference type="EC" id="3.5.2.6" evidence="3"/>
<keyword evidence="4" id="KW-0645">Protease</keyword>
<proteinExistence type="inferred from homology"/>
<organism evidence="10 11">
    <name type="scientific">Desulforhopalus singaporensis</name>
    <dbReference type="NCBI Taxonomy" id="91360"/>
    <lineage>
        <taxon>Bacteria</taxon>
        <taxon>Pseudomonadati</taxon>
        <taxon>Thermodesulfobacteriota</taxon>
        <taxon>Desulfobulbia</taxon>
        <taxon>Desulfobulbales</taxon>
        <taxon>Desulfocapsaceae</taxon>
        <taxon>Desulforhopalus</taxon>
    </lineage>
</organism>
<keyword evidence="4" id="KW-0121">Carboxypeptidase</keyword>
<dbReference type="InterPro" id="IPR005543">
    <property type="entry name" value="PASTA_dom"/>
</dbReference>
<dbReference type="Proteomes" id="UP000199073">
    <property type="component" value="Unassembled WGS sequence"/>
</dbReference>
<reference evidence="10 11" key="1">
    <citation type="submission" date="2016-10" db="EMBL/GenBank/DDBJ databases">
        <authorList>
            <person name="de Groot N.N."/>
        </authorList>
    </citation>
    <scope>NUCLEOTIDE SEQUENCE [LARGE SCALE GENOMIC DNA]</scope>
    <source>
        <strain evidence="10 11">DSM 12130</strain>
    </source>
</reference>
<dbReference type="OrthoDB" id="9789078at2"/>
<keyword evidence="6" id="KW-0378">Hydrolase</keyword>
<dbReference type="Pfam" id="PF03793">
    <property type="entry name" value="PASTA"/>
    <property type="match status" value="1"/>
</dbReference>
<dbReference type="PANTHER" id="PTHR30627:SF6">
    <property type="entry name" value="BETA-LACTAMASE YBXI-RELATED"/>
    <property type="match status" value="1"/>
</dbReference>
<dbReference type="SUPFAM" id="SSF56601">
    <property type="entry name" value="beta-lactamase/transpeptidase-like"/>
    <property type="match status" value="1"/>
</dbReference>
<dbReference type="InterPro" id="IPR012338">
    <property type="entry name" value="Beta-lactam/transpept-like"/>
</dbReference>
<feature type="domain" description="PASTA" evidence="9">
    <location>
        <begin position="557"/>
        <end position="618"/>
    </location>
</feature>
<comment type="similarity">
    <text evidence="2">Belongs to the class-D beta-lactamase family.</text>
</comment>
<accession>A0A1H0UKH3</accession>